<evidence type="ECO:0000256" key="1">
    <source>
        <dbReference type="ARBA" id="ARBA00022737"/>
    </source>
</evidence>
<dbReference type="PANTHER" id="PTHR24119">
    <property type="entry name" value="ACYL-COA-BINDING DOMAIN-CONTAINING PROTEIN 6"/>
    <property type="match status" value="1"/>
</dbReference>
<dbReference type="InterPro" id="IPR036770">
    <property type="entry name" value="Ankyrin_rpt-contain_sf"/>
</dbReference>
<dbReference type="SUPFAM" id="SSF48403">
    <property type="entry name" value="Ankyrin repeat"/>
    <property type="match status" value="1"/>
</dbReference>
<dbReference type="InterPro" id="IPR002110">
    <property type="entry name" value="Ankyrin_rpt"/>
</dbReference>
<feature type="domain" description="ACB" evidence="5">
    <location>
        <begin position="6"/>
        <end position="97"/>
    </location>
</feature>
<name>A0ABQ8KGQ4_9APHY</name>
<dbReference type="GeneID" id="72000238"/>
<dbReference type="Pfam" id="PF13857">
    <property type="entry name" value="Ank_5"/>
    <property type="match status" value="1"/>
</dbReference>
<gene>
    <name evidence="6" type="ORF">C8Q71DRAFT_582410</name>
</gene>
<dbReference type="PROSITE" id="PS50088">
    <property type="entry name" value="ANK_REPEAT"/>
    <property type="match status" value="1"/>
</dbReference>
<dbReference type="SUPFAM" id="SSF47027">
    <property type="entry name" value="Acyl-CoA binding protein"/>
    <property type="match status" value="1"/>
</dbReference>
<dbReference type="InterPro" id="IPR000582">
    <property type="entry name" value="Acyl-CoA-binding_protein"/>
</dbReference>
<dbReference type="Gene3D" id="1.25.40.20">
    <property type="entry name" value="Ankyrin repeat-containing domain"/>
    <property type="match status" value="1"/>
</dbReference>
<evidence type="ECO:0000313" key="6">
    <source>
        <dbReference type="EMBL" id="KAH9837032.1"/>
    </source>
</evidence>
<keyword evidence="1" id="KW-0677">Repeat</keyword>
<dbReference type="Pfam" id="PF00887">
    <property type="entry name" value="ACBP"/>
    <property type="match status" value="1"/>
</dbReference>
<feature type="repeat" description="ANK" evidence="4">
    <location>
        <begin position="174"/>
        <end position="206"/>
    </location>
</feature>
<evidence type="ECO:0000313" key="7">
    <source>
        <dbReference type="Proteomes" id="UP000814176"/>
    </source>
</evidence>
<proteinExistence type="predicted"/>
<dbReference type="InterPro" id="IPR014352">
    <property type="entry name" value="FERM/acyl-CoA-bd_prot_sf"/>
</dbReference>
<accession>A0ABQ8KGQ4</accession>
<protein>
    <submittedName>
        <fullName evidence="6">Ankyrin</fullName>
    </submittedName>
</protein>
<dbReference type="SMART" id="SM00248">
    <property type="entry name" value="ANK"/>
    <property type="match status" value="2"/>
</dbReference>
<dbReference type="PRINTS" id="PR00689">
    <property type="entry name" value="ACOABINDINGP"/>
</dbReference>
<organism evidence="6 7">
    <name type="scientific">Rhodofomes roseus</name>
    <dbReference type="NCBI Taxonomy" id="34475"/>
    <lineage>
        <taxon>Eukaryota</taxon>
        <taxon>Fungi</taxon>
        <taxon>Dikarya</taxon>
        <taxon>Basidiomycota</taxon>
        <taxon>Agaricomycotina</taxon>
        <taxon>Agaricomycetes</taxon>
        <taxon>Polyporales</taxon>
        <taxon>Rhodofomes</taxon>
    </lineage>
</organism>
<evidence type="ECO:0000256" key="2">
    <source>
        <dbReference type="ARBA" id="ARBA00023043"/>
    </source>
</evidence>
<keyword evidence="2 4" id="KW-0040">ANK repeat</keyword>
<comment type="caution">
    <text evidence="6">The sequence shown here is derived from an EMBL/GenBank/DDBJ whole genome shotgun (WGS) entry which is preliminary data.</text>
</comment>
<evidence type="ECO:0000256" key="4">
    <source>
        <dbReference type="PROSITE-ProRule" id="PRU00023"/>
    </source>
</evidence>
<evidence type="ECO:0000256" key="3">
    <source>
        <dbReference type="ARBA" id="ARBA00023121"/>
    </source>
</evidence>
<dbReference type="PROSITE" id="PS51228">
    <property type="entry name" value="ACB_2"/>
    <property type="match status" value="1"/>
</dbReference>
<dbReference type="EMBL" id="JADCUA010000009">
    <property type="protein sequence ID" value="KAH9837032.1"/>
    <property type="molecule type" value="Genomic_DNA"/>
</dbReference>
<reference evidence="6 7" key="1">
    <citation type="journal article" date="2021" name="Environ. Microbiol.">
        <title>Gene family expansions and transcriptome signatures uncover fungal adaptations to wood decay.</title>
        <authorList>
            <person name="Hage H."/>
            <person name="Miyauchi S."/>
            <person name="Viragh M."/>
            <person name="Drula E."/>
            <person name="Min B."/>
            <person name="Chaduli D."/>
            <person name="Navarro D."/>
            <person name="Favel A."/>
            <person name="Norest M."/>
            <person name="Lesage-Meessen L."/>
            <person name="Balint B."/>
            <person name="Merenyi Z."/>
            <person name="de Eugenio L."/>
            <person name="Morin E."/>
            <person name="Martinez A.T."/>
            <person name="Baldrian P."/>
            <person name="Stursova M."/>
            <person name="Martinez M.J."/>
            <person name="Novotny C."/>
            <person name="Magnuson J.K."/>
            <person name="Spatafora J.W."/>
            <person name="Maurice S."/>
            <person name="Pangilinan J."/>
            <person name="Andreopoulos W."/>
            <person name="LaButti K."/>
            <person name="Hundley H."/>
            <person name="Na H."/>
            <person name="Kuo A."/>
            <person name="Barry K."/>
            <person name="Lipzen A."/>
            <person name="Henrissat B."/>
            <person name="Riley R."/>
            <person name="Ahrendt S."/>
            <person name="Nagy L.G."/>
            <person name="Grigoriev I.V."/>
            <person name="Martin F."/>
            <person name="Rosso M.N."/>
        </authorList>
    </citation>
    <scope>NUCLEOTIDE SEQUENCE [LARGE SCALE GENOMIC DNA]</scope>
    <source>
        <strain evidence="6 7">CIRM-BRFM 1785</strain>
    </source>
</reference>
<evidence type="ECO:0000259" key="5">
    <source>
        <dbReference type="PROSITE" id="PS51228"/>
    </source>
</evidence>
<dbReference type="PANTHER" id="PTHR24119:SF0">
    <property type="entry name" value="ACYL-COA-BINDING DOMAIN-CONTAINING PROTEIN 6"/>
    <property type="match status" value="1"/>
</dbReference>
<dbReference type="Gene3D" id="1.20.80.10">
    <property type="match status" value="1"/>
</dbReference>
<sequence length="230" mass="24366">MSSYTSSPTFDNAASYLSTAASLSSVSNAIKLELYGLYKYLTVSHTPNTSKPSIFDMTGRAKWDAWNATSKTYGDRANEAEARYIALARELGWSEDKAPTPVGELDLDADDGEAAGSSQGGGEYGFAMSVSTMSTSDERSGSALNDLAIAGNTPALRAFLDANPGVDVNAKDENGYTPLHLACDRGRAEVVRLLLERGANPSIKDDDDLTAKELAEVSGHDEIIGVLKAV</sequence>
<dbReference type="InterPro" id="IPR035984">
    <property type="entry name" value="Acyl-CoA-binding_sf"/>
</dbReference>
<keyword evidence="7" id="KW-1185">Reference proteome</keyword>
<keyword evidence="3" id="KW-0446">Lipid-binding</keyword>
<dbReference type="RefSeq" id="XP_047779201.1">
    <property type="nucleotide sequence ID" value="XM_047919506.1"/>
</dbReference>
<dbReference type="Proteomes" id="UP000814176">
    <property type="component" value="Unassembled WGS sequence"/>
</dbReference>
<dbReference type="PROSITE" id="PS50297">
    <property type="entry name" value="ANK_REP_REGION"/>
    <property type="match status" value="1"/>
</dbReference>